<gene>
    <name evidence="3" type="ORF">SAMN04487885_107106</name>
</gene>
<dbReference type="Pfam" id="PF07905">
    <property type="entry name" value="PucR"/>
    <property type="match status" value="1"/>
</dbReference>
<dbReference type="Proteomes" id="UP000182135">
    <property type="component" value="Unassembled WGS sequence"/>
</dbReference>
<proteinExistence type="inferred from homology"/>
<dbReference type="InterPro" id="IPR041522">
    <property type="entry name" value="CdaR_GGDEF"/>
</dbReference>
<dbReference type="OrthoDB" id="143422at2"/>
<dbReference type="Pfam" id="PF13556">
    <property type="entry name" value="HTH_30"/>
    <property type="match status" value="1"/>
</dbReference>
<dbReference type="AlphaFoldDB" id="A0A1I2KV85"/>
<dbReference type="InterPro" id="IPR042070">
    <property type="entry name" value="PucR_C-HTH_sf"/>
</dbReference>
<comment type="similarity">
    <text evidence="1">Belongs to the CdaR family.</text>
</comment>
<dbReference type="InterPro" id="IPR000160">
    <property type="entry name" value="GGDEF_dom"/>
</dbReference>
<feature type="domain" description="GGDEF" evidence="2">
    <location>
        <begin position="311"/>
        <end position="439"/>
    </location>
</feature>
<accession>A0A1I2KV85</accession>
<dbReference type="STRING" id="1529.SAMN04487885_107106"/>
<dbReference type="EMBL" id="FOOE01000007">
    <property type="protein sequence ID" value="SFF70924.1"/>
    <property type="molecule type" value="Genomic_DNA"/>
</dbReference>
<evidence type="ECO:0000313" key="4">
    <source>
        <dbReference type="Proteomes" id="UP000182135"/>
    </source>
</evidence>
<dbReference type="RefSeq" id="WP_074845139.1">
    <property type="nucleotide sequence ID" value="NZ_FOOE01000007.1"/>
</dbReference>
<keyword evidence="4" id="KW-1185">Reference proteome</keyword>
<dbReference type="PROSITE" id="PS50887">
    <property type="entry name" value="GGDEF"/>
    <property type="match status" value="1"/>
</dbReference>
<dbReference type="Pfam" id="PF17853">
    <property type="entry name" value="GGDEF_2"/>
    <property type="match status" value="1"/>
</dbReference>
<organism evidence="3 4">
    <name type="scientific">Clostridium cadaveris</name>
    <dbReference type="NCBI Taxonomy" id="1529"/>
    <lineage>
        <taxon>Bacteria</taxon>
        <taxon>Bacillati</taxon>
        <taxon>Bacillota</taxon>
        <taxon>Clostridia</taxon>
        <taxon>Eubacteriales</taxon>
        <taxon>Clostridiaceae</taxon>
        <taxon>Clostridium</taxon>
    </lineage>
</organism>
<dbReference type="InterPro" id="IPR051448">
    <property type="entry name" value="CdaR-like_regulators"/>
</dbReference>
<evidence type="ECO:0000313" key="3">
    <source>
        <dbReference type="EMBL" id="SFF70924.1"/>
    </source>
</evidence>
<dbReference type="eggNOG" id="COG2508">
    <property type="taxonomic scope" value="Bacteria"/>
</dbReference>
<reference evidence="3 4" key="1">
    <citation type="submission" date="2016-10" db="EMBL/GenBank/DDBJ databases">
        <authorList>
            <person name="de Groot N.N."/>
        </authorList>
    </citation>
    <scope>NUCLEOTIDE SEQUENCE [LARGE SCALE GENOMIC DNA]</scope>
    <source>
        <strain evidence="3 4">NLAE-zl-G419</strain>
    </source>
</reference>
<dbReference type="InterPro" id="IPR025736">
    <property type="entry name" value="PucR_C-HTH_dom"/>
</dbReference>
<dbReference type="Gene3D" id="1.10.10.2840">
    <property type="entry name" value="PucR C-terminal helix-turn-helix domain"/>
    <property type="match status" value="1"/>
</dbReference>
<dbReference type="PANTHER" id="PTHR33744:SF1">
    <property type="entry name" value="DNA-BINDING TRANSCRIPTIONAL ACTIVATOR ADER"/>
    <property type="match status" value="1"/>
</dbReference>
<evidence type="ECO:0000256" key="1">
    <source>
        <dbReference type="ARBA" id="ARBA00006754"/>
    </source>
</evidence>
<evidence type="ECO:0000259" key="2">
    <source>
        <dbReference type="PROSITE" id="PS50887"/>
    </source>
</evidence>
<name>A0A1I2KV85_9CLOT</name>
<sequence length="547" mass="62272">MSLTIRDALNFGGLKKCKLVAGSKGLSNIILHTNSMEIPDIEPWLTKGELLVTTGYALKSSSINLIDLINIVYRTHASGIAIKTRFIGPFSKETIDLADELGVPLIEMPDDLPFVEVLTPLMKSIMDEHHSRLEYSQTIHNKFIDLELNGGGFSAISSVLYTLLKLPNAIVDSNFEIETIKSSSANHTSSLNYFCNKLLSVPSILSFKNKPIVFYRDLETNTLYKIRKISNKDKIHGYLILEEDDEIQNEMADIIIDHATTAIALEFSKKTALDEQMKLIGNHFYLDIIAGNIKNEEEAKLRAFNLKWPSPPLRLAIFDVDQFDTIIKNKDEFYIQELKELILNTIRLHLKALTKNFSIIPRSDSFTCLLPHTCKKEELSKCINNIQNKVQANLHIELTVGISVIFDSYTSLHEANKDAREAIKISRLIGSNSRSIFIENNRLEQALLQVSDNDIIQKYIYDTIFILKYYDKKNGSQLLETLNQLILCMGIKTQAAQNLFLHRNTLMYRIKKIEHLTGYNLSDKNDLLSLAVAMKFYPFVAKNKIYK</sequence>
<dbReference type="PANTHER" id="PTHR33744">
    <property type="entry name" value="CARBOHYDRATE DIACID REGULATOR"/>
    <property type="match status" value="1"/>
</dbReference>
<protein>
    <submittedName>
        <fullName evidence="3">Transcriptional regulator, PucR family</fullName>
    </submittedName>
</protein>
<dbReference type="InterPro" id="IPR012914">
    <property type="entry name" value="PucR_dom"/>
</dbReference>